<keyword evidence="3 6" id="KW-0547">Nucleotide-binding</keyword>
<dbReference type="GO" id="GO:2001059">
    <property type="term" value="P:D-tagatose 6-phosphate catabolic process"/>
    <property type="evidence" value="ECO:0007669"/>
    <property type="project" value="UniProtKB-UniPathway"/>
</dbReference>
<feature type="domain" description="Carbohydrate kinase PfkB" evidence="7">
    <location>
        <begin position="12"/>
        <end position="297"/>
    </location>
</feature>
<evidence type="ECO:0000256" key="1">
    <source>
        <dbReference type="ARBA" id="ARBA00005380"/>
    </source>
</evidence>
<evidence type="ECO:0000256" key="2">
    <source>
        <dbReference type="ARBA" id="ARBA00022679"/>
    </source>
</evidence>
<dbReference type="RefSeq" id="WP_075104980.1">
    <property type="nucleotide sequence ID" value="NZ_MSJM01000005.1"/>
</dbReference>
<protein>
    <recommendedName>
        <fullName evidence="6">Tagatose-6-phosphate kinase</fullName>
        <ecNumber evidence="6">2.7.1.144</ecNumber>
    </recommendedName>
</protein>
<comment type="pathway">
    <text evidence="6">Carbohydrate metabolism; D-tagatose 6-phosphate degradation; D-glyceraldehyde 3-phosphate and glycerone phosphate from D-tagatose 6-phosphate: step 1/2.</text>
</comment>
<evidence type="ECO:0000256" key="5">
    <source>
        <dbReference type="ARBA" id="ARBA00022840"/>
    </source>
</evidence>
<comment type="similarity">
    <text evidence="6">Belongs to the carbohydrate kinase PfkB family. LacC subfamily.</text>
</comment>
<comment type="catalytic activity">
    <reaction evidence="6">
        <text>D-tagatofuranose 6-phosphate + ATP = D-tagatofuranose 1,6-bisphosphate + ADP + H(+)</text>
        <dbReference type="Rhea" id="RHEA:12420"/>
        <dbReference type="ChEBI" id="CHEBI:15378"/>
        <dbReference type="ChEBI" id="CHEBI:30616"/>
        <dbReference type="ChEBI" id="CHEBI:58694"/>
        <dbReference type="ChEBI" id="CHEBI:58695"/>
        <dbReference type="ChEBI" id="CHEBI:456216"/>
        <dbReference type="EC" id="2.7.1.144"/>
    </reaction>
</comment>
<dbReference type="Gene3D" id="3.40.1190.20">
    <property type="match status" value="1"/>
</dbReference>
<dbReference type="GO" id="GO:0008443">
    <property type="term" value="F:phosphofructokinase activity"/>
    <property type="evidence" value="ECO:0007669"/>
    <property type="project" value="TreeGrafter"/>
</dbReference>
<name>A0A1Q8E7B2_9STRE</name>
<keyword evidence="4" id="KW-0418">Kinase</keyword>
<dbReference type="InterPro" id="IPR029056">
    <property type="entry name" value="Ribokinase-like"/>
</dbReference>
<dbReference type="GO" id="GO:0005524">
    <property type="term" value="F:ATP binding"/>
    <property type="evidence" value="ECO:0007669"/>
    <property type="project" value="UniProtKB-KW"/>
</dbReference>
<dbReference type="InterPro" id="IPR002173">
    <property type="entry name" value="Carboh/pur_kinase_PfkB_CS"/>
</dbReference>
<dbReference type="UniPathway" id="UPA00704">
    <property type="reaction ID" value="UER00715"/>
</dbReference>
<dbReference type="GO" id="GO:0009024">
    <property type="term" value="F:tagatose-6-phosphate kinase activity"/>
    <property type="evidence" value="ECO:0007669"/>
    <property type="project" value="UniProtKB-EC"/>
</dbReference>
<comment type="similarity">
    <text evidence="1">Belongs to the carbohydrate kinase pfkB family.</text>
</comment>
<dbReference type="OrthoDB" id="9801219at2"/>
<dbReference type="EC" id="2.7.1.144" evidence="6"/>
<keyword evidence="6" id="KW-0423">Lactose metabolism</keyword>
<dbReference type="GO" id="GO:0005988">
    <property type="term" value="P:lactose metabolic process"/>
    <property type="evidence" value="ECO:0007669"/>
    <property type="project" value="UniProtKB-KW"/>
</dbReference>
<dbReference type="InterPro" id="IPR017583">
    <property type="entry name" value="Tagatose/fructose_Pkinase"/>
</dbReference>
<evidence type="ECO:0000256" key="6">
    <source>
        <dbReference type="PIRNR" id="PIRNR000535"/>
    </source>
</evidence>
<dbReference type="SUPFAM" id="SSF53613">
    <property type="entry name" value="Ribokinase-like"/>
    <property type="match status" value="1"/>
</dbReference>
<dbReference type="EMBL" id="MSJM01000005">
    <property type="protein sequence ID" value="OLF47673.1"/>
    <property type="molecule type" value="Genomic_DNA"/>
</dbReference>
<keyword evidence="9" id="KW-1185">Reference proteome</keyword>
<evidence type="ECO:0000313" key="9">
    <source>
        <dbReference type="Proteomes" id="UP000186890"/>
    </source>
</evidence>
<keyword evidence="5 6" id="KW-0067">ATP-binding</keyword>
<dbReference type="PANTHER" id="PTHR46566">
    <property type="entry name" value="1-PHOSPHOFRUCTOKINASE-RELATED"/>
    <property type="match status" value="1"/>
</dbReference>
<dbReference type="PANTHER" id="PTHR46566:SF2">
    <property type="entry name" value="ATP-DEPENDENT 6-PHOSPHOFRUCTOKINASE ISOZYME 2"/>
    <property type="match status" value="1"/>
</dbReference>
<gene>
    <name evidence="8" type="ORF">BU202_06480</name>
</gene>
<dbReference type="CDD" id="cd01164">
    <property type="entry name" value="FruK_PfkB_like"/>
    <property type="match status" value="1"/>
</dbReference>
<evidence type="ECO:0000259" key="7">
    <source>
        <dbReference type="Pfam" id="PF00294"/>
    </source>
</evidence>
<dbReference type="AlphaFoldDB" id="A0A1Q8E7B2"/>
<evidence type="ECO:0000256" key="3">
    <source>
        <dbReference type="ARBA" id="ARBA00022741"/>
    </source>
</evidence>
<organism evidence="8 9">
    <name type="scientific">Streptococcus cuniculi</name>
    <dbReference type="NCBI Taxonomy" id="1432788"/>
    <lineage>
        <taxon>Bacteria</taxon>
        <taxon>Bacillati</taxon>
        <taxon>Bacillota</taxon>
        <taxon>Bacilli</taxon>
        <taxon>Lactobacillales</taxon>
        <taxon>Streptococcaceae</taxon>
        <taxon>Streptococcus</taxon>
    </lineage>
</organism>
<accession>A0A1Q8E7B2</accession>
<dbReference type="InterPro" id="IPR011611">
    <property type="entry name" value="PfkB_dom"/>
</dbReference>
<dbReference type="GO" id="GO:0005829">
    <property type="term" value="C:cytosol"/>
    <property type="evidence" value="ECO:0007669"/>
    <property type="project" value="TreeGrafter"/>
</dbReference>
<dbReference type="Proteomes" id="UP000186890">
    <property type="component" value="Unassembled WGS sequence"/>
</dbReference>
<keyword evidence="2 6" id="KW-0808">Transferase</keyword>
<dbReference type="PIRSF" id="PIRSF000535">
    <property type="entry name" value="1PFK/6PFK/LacC"/>
    <property type="match status" value="1"/>
</dbReference>
<evidence type="ECO:0000313" key="8">
    <source>
        <dbReference type="EMBL" id="OLF47673.1"/>
    </source>
</evidence>
<comment type="caution">
    <text evidence="8">The sequence shown here is derived from an EMBL/GenBank/DDBJ whole genome shotgun (WGS) entry which is preliminary data.</text>
</comment>
<reference evidence="9" key="1">
    <citation type="submission" date="2016-12" db="EMBL/GenBank/DDBJ databases">
        <authorList>
            <person name="Gulvik C.A."/>
        </authorList>
    </citation>
    <scope>NUCLEOTIDE SEQUENCE [LARGE SCALE GENOMIC DNA]</scope>
    <source>
        <strain evidence="9">NED12-00049-6B</strain>
    </source>
</reference>
<proteinExistence type="inferred from homology"/>
<dbReference type="Pfam" id="PF00294">
    <property type="entry name" value="PfkB"/>
    <property type="match status" value="1"/>
</dbReference>
<dbReference type="PROSITE" id="PS00584">
    <property type="entry name" value="PFKB_KINASES_2"/>
    <property type="match status" value="1"/>
</dbReference>
<dbReference type="PROSITE" id="PS00583">
    <property type="entry name" value="PFKB_KINASES_1"/>
    <property type="match status" value="1"/>
</dbReference>
<evidence type="ECO:0000256" key="4">
    <source>
        <dbReference type="ARBA" id="ARBA00022777"/>
    </source>
</evidence>
<sequence>MVLIVTLNPSVDLLYFEKNFSLAAHNRFQHSTIMAAGKGINCSRALSYLGIQATSLALVGGKTGVFFKELLKTETFHPVFLSIDDETRHSITIMHNDGVHTEIVEAGPKVSSPELRMEIFDTIIKLATKEKPRVISLNGSVHSDDPYFYNDLIALLRQKLPTTTKIFADFSKESLHLIVNDSFYKPDFIKPNIDEFSELIGQVVRDKQQVLDYLITNPIPVPYTLVSCGEQGAIAQFNGKLYDVTAPSIELVNPTGSGDSTVAGAIYAFEHGMSDEMVIRYAIASGTANAMEQGVGIAKNEVVSQLLDQVIIKPIQ</sequence>